<dbReference type="GO" id="GO:1990281">
    <property type="term" value="C:efflux pump complex"/>
    <property type="evidence" value="ECO:0007669"/>
    <property type="project" value="TreeGrafter"/>
</dbReference>
<dbReference type="InterPro" id="IPR003423">
    <property type="entry name" value="OMP_efflux"/>
</dbReference>
<evidence type="ECO:0000256" key="3">
    <source>
        <dbReference type="ARBA" id="ARBA00022448"/>
    </source>
</evidence>
<dbReference type="STRING" id="93059.P9211_01101"/>
<organism evidence="9 10">
    <name type="scientific">Prochlorococcus marinus (strain MIT 9211)</name>
    <dbReference type="NCBI Taxonomy" id="93059"/>
    <lineage>
        <taxon>Bacteria</taxon>
        <taxon>Bacillati</taxon>
        <taxon>Cyanobacteriota</taxon>
        <taxon>Cyanophyceae</taxon>
        <taxon>Synechococcales</taxon>
        <taxon>Prochlorococcaceae</taxon>
        <taxon>Prochlorococcus</taxon>
    </lineage>
</organism>
<dbReference type="PANTHER" id="PTHR30026:SF20">
    <property type="entry name" value="OUTER MEMBRANE PROTEIN TOLC"/>
    <property type="match status" value="1"/>
</dbReference>
<dbReference type="GO" id="GO:0015562">
    <property type="term" value="F:efflux transmembrane transporter activity"/>
    <property type="evidence" value="ECO:0007669"/>
    <property type="project" value="InterPro"/>
</dbReference>
<dbReference type="KEGG" id="pmj:P9211_01101"/>
<dbReference type="AlphaFoldDB" id="A9BCV3"/>
<keyword evidence="10" id="KW-1185">Reference proteome</keyword>
<feature type="chain" id="PRO_5002734719" evidence="8">
    <location>
        <begin position="24"/>
        <end position="505"/>
    </location>
</feature>
<sequence length="505" mass="56995">MRKPSAKLIITTILLNAGLITCAGIQNKVQAFTDKQNWKLPKDSQEVLIQNELEITKDNIKNLIEQNNPEIEIMKSKIKQAKFDLRSELSAWYPNLDISGSGLPQYLAGSTDKNSSADTSSKQWKANLSATVRWYLINPARIPDIEAAKDKLENAKISYEIKLRDLYLEGLKQFFQLQKSNQEVRIAKDSILTSETSLKEAEVRLDVGIGTKFEVLEAQTQLSKDKQLLSKKSGELKINQRKLANILNLNSTTNPIITSKTAIIGLWDTSLEESILSAYSFQKEIEKLILKVSINNNQANSALAAIQPKLSIFNTYTTSFAKGEVAVADPDTGNEVFSESNTIGLQFDWKVFDGGYGKSIYKSKKEKSKELEFDIELKKKQIREEIEESFFNLEIAKQNISNTYNEIISARESLRLALLRLKAGITTQREVVTNQRDLTQAEVNYIIAITDYNSNLVNLRRETGIERLKGCNKRTDANPRQENNNVDKSIVINTEKMASPCIELL</sequence>
<dbReference type="Gene3D" id="1.20.1600.10">
    <property type="entry name" value="Outer membrane efflux proteins (OEP)"/>
    <property type="match status" value="1"/>
</dbReference>
<keyword evidence="5" id="KW-0812">Transmembrane</keyword>
<keyword evidence="8" id="KW-0732">Signal</keyword>
<dbReference type="InterPro" id="IPR051906">
    <property type="entry name" value="TolC-like"/>
</dbReference>
<dbReference type="eggNOG" id="COG1538">
    <property type="taxonomic scope" value="Bacteria"/>
</dbReference>
<dbReference type="EMBL" id="CP000878">
    <property type="protein sequence ID" value="ABX08041.1"/>
    <property type="molecule type" value="Genomic_DNA"/>
</dbReference>
<dbReference type="RefSeq" id="WP_012194666.1">
    <property type="nucleotide sequence ID" value="NC_009976.1"/>
</dbReference>
<dbReference type="Pfam" id="PF02321">
    <property type="entry name" value="OEP"/>
    <property type="match status" value="2"/>
</dbReference>
<evidence type="ECO:0000256" key="7">
    <source>
        <dbReference type="ARBA" id="ARBA00023237"/>
    </source>
</evidence>
<dbReference type="PANTHER" id="PTHR30026">
    <property type="entry name" value="OUTER MEMBRANE PROTEIN TOLC"/>
    <property type="match status" value="1"/>
</dbReference>
<evidence type="ECO:0000256" key="2">
    <source>
        <dbReference type="ARBA" id="ARBA00007613"/>
    </source>
</evidence>
<name>A9BCV3_PROM4</name>
<evidence type="ECO:0000256" key="8">
    <source>
        <dbReference type="SAM" id="SignalP"/>
    </source>
</evidence>
<feature type="signal peptide" evidence="8">
    <location>
        <begin position="1"/>
        <end position="23"/>
    </location>
</feature>
<keyword evidence="6" id="KW-0472">Membrane</keyword>
<accession>A9BCV3</accession>
<evidence type="ECO:0000313" key="10">
    <source>
        <dbReference type="Proteomes" id="UP000000788"/>
    </source>
</evidence>
<dbReference type="GO" id="GO:0009279">
    <property type="term" value="C:cell outer membrane"/>
    <property type="evidence" value="ECO:0007669"/>
    <property type="project" value="UniProtKB-SubCell"/>
</dbReference>
<keyword evidence="3" id="KW-0813">Transport</keyword>
<evidence type="ECO:0000256" key="6">
    <source>
        <dbReference type="ARBA" id="ARBA00023136"/>
    </source>
</evidence>
<dbReference type="Proteomes" id="UP000000788">
    <property type="component" value="Chromosome"/>
</dbReference>
<comment type="similarity">
    <text evidence="2">Belongs to the outer membrane factor (OMF) (TC 1.B.17) family.</text>
</comment>
<comment type="subcellular location">
    <subcellularLocation>
        <location evidence="1">Cell outer membrane</location>
    </subcellularLocation>
</comment>
<keyword evidence="4" id="KW-1134">Transmembrane beta strand</keyword>
<evidence type="ECO:0000256" key="5">
    <source>
        <dbReference type="ARBA" id="ARBA00022692"/>
    </source>
</evidence>
<evidence type="ECO:0000256" key="1">
    <source>
        <dbReference type="ARBA" id="ARBA00004442"/>
    </source>
</evidence>
<proteinExistence type="inferred from homology"/>
<dbReference type="GO" id="GO:0015288">
    <property type="term" value="F:porin activity"/>
    <property type="evidence" value="ECO:0007669"/>
    <property type="project" value="TreeGrafter"/>
</dbReference>
<evidence type="ECO:0000256" key="4">
    <source>
        <dbReference type="ARBA" id="ARBA00022452"/>
    </source>
</evidence>
<evidence type="ECO:0000313" key="9">
    <source>
        <dbReference type="EMBL" id="ABX08041.1"/>
    </source>
</evidence>
<reference evidence="9 10" key="1">
    <citation type="journal article" date="2007" name="PLoS Genet.">
        <title>Patterns and implications of gene gain and loss in the evolution of Prochlorococcus.</title>
        <authorList>
            <person name="Kettler G.C."/>
            <person name="Martiny A.C."/>
            <person name="Huang K."/>
            <person name="Zucker J."/>
            <person name="Coleman M.L."/>
            <person name="Rodrigue S."/>
            <person name="Chen F."/>
            <person name="Lapidus A."/>
            <person name="Ferriera S."/>
            <person name="Johnson J."/>
            <person name="Steglich C."/>
            <person name="Church G.M."/>
            <person name="Richardson P."/>
            <person name="Chisholm S.W."/>
        </authorList>
    </citation>
    <scope>NUCLEOTIDE SEQUENCE [LARGE SCALE GENOMIC DNA]</scope>
    <source>
        <strain evidence="10">MIT 9211</strain>
    </source>
</reference>
<dbReference type="HOGENOM" id="CLU_012817_7_2_3"/>
<dbReference type="OrthoDB" id="501974at2"/>
<keyword evidence="7" id="KW-0998">Cell outer membrane</keyword>
<dbReference type="SUPFAM" id="SSF56954">
    <property type="entry name" value="Outer membrane efflux proteins (OEP)"/>
    <property type="match status" value="1"/>
</dbReference>
<gene>
    <name evidence="9" type="ordered locus">P9211_01101</name>
</gene>
<protein>
    <submittedName>
        <fullName evidence="9">Possible RND family outer membrane efflux protein</fullName>
    </submittedName>
</protein>